<accession>A0A8J6IXF6</accession>
<dbReference type="InterPro" id="IPR032808">
    <property type="entry name" value="DoxX"/>
</dbReference>
<name>A0A8J6IXF6_9ALTE</name>
<keyword evidence="6 7" id="KW-0472">Membrane</keyword>
<keyword evidence="5 7" id="KW-1133">Transmembrane helix</keyword>
<reference evidence="8" key="2">
    <citation type="submission" date="2020-08" db="EMBL/GenBank/DDBJ databases">
        <authorList>
            <person name="Lai Q."/>
        </authorList>
    </citation>
    <scope>NUCLEOTIDE SEQUENCE</scope>
    <source>
        <strain evidence="8">S27-2</strain>
    </source>
</reference>
<evidence type="ECO:0000256" key="3">
    <source>
        <dbReference type="ARBA" id="ARBA00022475"/>
    </source>
</evidence>
<comment type="caution">
    <text evidence="8">The sequence shown here is derived from an EMBL/GenBank/DDBJ whole genome shotgun (WGS) entry which is preliminary data.</text>
</comment>
<dbReference type="PANTHER" id="PTHR33452">
    <property type="entry name" value="OXIDOREDUCTASE CATD-RELATED"/>
    <property type="match status" value="1"/>
</dbReference>
<evidence type="ECO:0000313" key="9">
    <source>
        <dbReference type="Proteomes" id="UP000601768"/>
    </source>
</evidence>
<dbReference type="Proteomes" id="UP000601768">
    <property type="component" value="Unassembled WGS sequence"/>
</dbReference>
<evidence type="ECO:0000256" key="6">
    <source>
        <dbReference type="ARBA" id="ARBA00023136"/>
    </source>
</evidence>
<keyword evidence="3" id="KW-1003">Cell membrane</keyword>
<dbReference type="AlphaFoldDB" id="A0A8J6IXF6"/>
<dbReference type="RefSeq" id="WP_186507703.1">
    <property type="nucleotide sequence ID" value="NZ_JACNEP010000014.1"/>
</dbReference>
<protein>
    <submittedName>
        <fullName evidence="8">DoxX family protein</fullName>
    </submittedName>
</protein>
<dbReference type="PANTHER" id="PTHR33452:SF1">
    <property type="entry name" value="INNER MEMBRANE PROTEIN YPHA-RELATED"/>
    <property type="match status" value="1"/>
</dbReference>
<dbReference type="Pfam" id="PF07681">
    <property type="entry name" value="DoxX"/>
    <property type="match status" value="1"/>
</dbReference>
<keyword evidence="9" id="KW-1185">Reference proteome</keyword>
<feature type="transmembrane region" description="Helical" evidence="7">
    <location>
        <begin position="59"/>
        <end position="80"/>
    </location>
</feature>
<evidence type="ECO:0000256" key="2">
    <source>
        <dbReference type="ARBA" id="ARBA00006679"/>
    </source>
</evidence>
<gene>
    <name evidence="8" type="ORF">H8B19_14995</name>
</gene>
<organism evidence="8 9">
    <name type="scientific">Neptunicella marina</name>
    <dbReference type="NCBI Taxonomy" id="2125989"/>
    <lineage>
        <taxon>Bacteria</taxon>
        <taxon>Pseudomonadati</taxon>
        <taxon>Pseudomonadota</taxon>
        <taxon>Gammaproteobacteria</taxon>
        <taxon>Alteromonadales</taxon>
        <taxon>Alteromonadaceae</taxon>
        <taxon>Neptunicella</taxon>
    </lineage>
</organism>
<feature type="transmembrane region" description="Helical" evidence="7">
    <location>
        <begin position="92"/>
        <end position="108"/>
    </location>
</feature>
<sequence>MSIALNAFAAANVFSKYLNYLQPVAILLARLYVAWVFFASGLTKLDDWESTLLLFEYEYMVPVLNFVLAAYLATAGEILLPVLLSFGLASRISAIGLSIVNVVAVISLEDIAPAALYGHVIWGLLLALVVIWGAGKLSLDNLIKHKWHKQPVSE</sequence>
<keyword evidence="4 7" id="KW-0812">Transmembrane</keyword>
<dbReference type="EMBL" id="JACNEP010000014">
    <property type="protein sequence ID" value="MBC3767186.1"/>
    <property type="molecule type" value="Genomic_DNA"/>
</dbReference>
<dbReference type="InterPro" id="IPR051907">
    <property type="entry name" value="DoxX-like_oxidoreductase"/>
</dbReference>
<evidence type="ECO:0000256" key="4">
    <source>
        <dbReference type="ARBA" id="ARBA00022692"/>
    </source>
</evidence>
<feature type="transmembrane region" description="Helical" evidence="7">
    <location>
        <begin position="20"/>
        <end position="39"/>
    </location>
</feature>
<evidence type="ECO:0000256" key="7">
    <source>
        <dbReference type="SAM" id="Phobius"/>
    </source>
</evidence>
<evidence type="ECO:0000256" key="5">
    <source>
        <dbReference type="ARBA" id="ARBA00022989"/>
    </source>
</evidence>
<comment type="similarity">
    <text evidence="2">Belongs to the DoxX family.</text>
</comment>
<evidence type="ECO:0000313" key="8">
    <source>
        <dbReference type="EMBL" id="MBC3767186.1"/>
    </source>
</evidence>
<dbReference type="GO" id="GO:0005886">
    <property type="term" value="C:plasma membrane"/>
    <property type="evidence" value="ECO:0007669"/>
    <property type="project" value="UniProtKB-SubCell"/>
</dbReference>
<proteinExistence type="inferred from homology"/>
<reference evidence="8" key="1">
    <citation type="journal article" date="2018" name="Int. J. Syst. Evol. Microbiol.">
        <title>Neptunicella marina gen. nov., sp. nov., isolated from surface seawater.</title>
        <authorList>
            <person name="Liu X."/>
            <person name="Lai Q."/>
            <person name="Du Y."/>
            <person name="Zhang X."/>
            <person name="Liu Z."/>
            <person name="Sun F."/>
            <person name="Shao Z."/>
        </authorList>
    </citation>
    <scope>NUCLEOTIDE SEQUENCE</scope>
    <source>
        <strain evidence="8">S27-2</strain>
    </source>
</reference>
<evidence type="ECO:0000256" key="1">
    <source>
        <dbReference type="ARBA" id="ARBA00004651"/>
    </source>
</evidence>
<feature type="transmembrane region" description="Helical" evidence="7">
    <location>
        <begin position="120"/>
        <end position="139"/>
    </location>
</feature>
<comment type="subcellular location">
    <subcellularLocation>
        <location evidence="1">Cell membrane</location>
        <topology evidence="1">Multi-pass membrane protein</topology>
    </subcellularLocation>
</comment>